<dbReference type="SMART" id="SM00194">
    <property type="entry name" value="PTPc"/>
    <property type="match status" value="1"/>
</dbReference>
<evidence type="ECO:0000313" key="5">
    <source>
        <dbReference type="Proteomes" id="UP001516464"/>
    </source>
</evidence>
<dbReference type="Proteomes" id="UP001516464">
    <property type="component" value="Unassembled WGS sequence"/>
</dbReference>
<organism evidence="4 5">
    <name type="scientific">Astathelohania contejeani</name>
    <dbReference type="NCBI Taxonomy" id="164912"/>
    <lineage>
        <taxon>Eukaryota</taxon>
        <taxon>Fungi</taxon>
        <taxon>Fungi incertae sedis</taxon>
        <taxon>Microsporidia</taxon>
        <taxon>Astathelohaniidae</taxon>
        <taxon>Astathelohania</taxon>
    </lineage>
</organism>
<keyword evidence="5" id="KW-1185">Reference proteome</keyword>
<dbReference type="PRINTS" id="PR00700">
    <property type="entry name" value="PRTYPHPHTASE"/>
</dbReference>
<dbReference type="SUPFAM" id="SSF52799">
    <property type="entry name" value="(Phosphotyrosine protein) phosphatases II"/>
    <property type="match status" value="1"/>
</dbReference>
<feature type="domain" description="Tyrosine-protein phosphatase" evidence="2">
    <location>
        <begin position="55"/>
        <end position="262"/>
    </location>
</feature>
<name>A0ABQ7I2Q3_9MICR</name>
<dbReference type="InterPro" id="IPR003595">
    <property type="entry name" value="Tyr_Pase_cat"/>
</dbReference>
<dbReference type="Gene3D" id="3.90.190.10">
    <property type="entry name" value="Protein tyrosine phosphatase superfamily"/>
    <property type="match status" value="2"/>
</dbReference>
<comment type="caution">
    <text evidence="4">The sequence shown here is derived from an EMBL/GenBank/DDBJ whole genome shotgun (WGS) entry which is preliminary data.</text>
</comment>
<evidence type="ECO:0000259" key="3">
    <source>
        <dbReference type="PROSITE" id="PS50056"/>
    </source>
</evidence>
<gene>
    <name evidence="4" type="primary">PTPRJ</name>
    <name evidence="4" type="ORF">TCON_0051</name>
</gene>
<dbReference type="Pfam" id="PF00102">
    <property type="entry name" value="Y_phosphatase"/>
    <property type="match status" value="2"/>
</dbReference>
<keyword evidence="4" id="KW-0675">Receptor</keyword>
<dbReference type="InterPro" id="IPR000242">
    <property type="entry name" value="PTP_cat"/>
</dbReference>
<evidence type="ECO:0000259" key="2">
    <source>
        <dbReference type="PROSITE" id="PS50055"/>
    </source>
</evidence>
<sequence>MNENEQENINDALKNEAISNILRLLKPNALGYMLQKRYHQILSDLDSRLKHFMDVPRHYDACKITVYTNAIQKMFNLKNYINASLIPGNNNNYIVCQSPIFRHMKRFVRLIKKSEVKLIISLNSVELFDFMDKYNRLEKENFYDEHGDLVLVEELFDIGESKLVRRLKIMTWDEHCPPIKSHMRLLYEKFKMVKYSSNNIIIHSKAGIGRACTFVMYDILSDYDEVSIEIFIDIFYYIRSRRPYAIKNRNQFEYLIDEFIDIHQANH</sequence>
<feature type="domain" description="Tyrosine specific protein phosphatases" evidence="3">
    <location>
        <begin position="180"/>
        <end position="253"/>
    </location>
</feature>
<dbReference type="PANTHER" id="PTHR19134">
    <property type="entry name" value="RECEPTOR-TYPE TYROSINE-PROTEIN PHOSPHATASE"/>
    <property type="match status" value="1"/>
</dbReference>
<evidence type="ECO:0000256" key="1">
    <source>
        <dbReference type="ARBA" id="ARBA00009649"/>
    </source>
</evidence>
<dbReference type="InterPro" id="IPR029021">
    <property type="entry name" value="Prot-tyrosine_phosphatase-like"/>
</dbReference>
<protein>
    <submittedName>
        <fullName evidence="4">Receptor-type tyrosine-protein phosphatase eta</fullName>
    </submittedName>
</protein>
<dbReference type="EMBL" id="SBIQ01000002">
    <property type="protein sequence ID" value="KAF7684739.1"/>
    <property type="molecule type" value="Genomic_DNA"/>
</dbReference>
<dbReference type="PROSITE" id="PS50056">
    <property type="entry name" value="TYR_PHOSPHATASE_2"/>
    <property type="match status" value="1"/>
</dbReference>
<dbReference type="PANTHER" id="PTHR19134:SF531">
    <property type="entry name" value="TYROSINE-PROTEIN PHOSPHATASE LAR"/>
    <property type="match status" value="1"/>
</dbReference>
<dbReference type="SMART" id="SM00404">
    <property type="entry name" value="PTPc_motif"/>
    <property type="match status" value="1"/>
</dbReference>
<comment type="similarity">
    <text evidence="1">Belongs to the protein-tyrosine phosphatase family. Non-receptor class subfamily.</text>
</comment>
<dbReference type="PROSITE" id="PS50055">
    <property type="entry name" value="TYR_PHOSPHATASE_PTP"/>
    <property type="match status" value="1"/>
</dbReference>
<evidence type="ECO:0000313" key="4">
    <source>
        <dbReference type="EMBL" id="KAF7684739.1"/>
    </source>
</evidence>
<proteinExistence type="inferred from homology"/>
<reference evidence="4 5" key="1">
    <citation type="submission" date="2019-01" db="EMBL/GenBank/DDBJ databases">
        <title>Genomes sequencing and comparative genomics of infectious freshwater microsporidia, Cucumispora dikerogammari and Thelohania contejeani.</title>
        <authorList>
            <person name="Cormier A."/>
            <person name="Giraud I."/>
            <person name="Wattier R."/>
            <person name="Teixeira M."/>
            <person name="Grandjean F."/>
            <person name="Rigaud T."/>
            <person name="Cordaux R."/>
        </authorList>
    </citation>
    <scope>NUCLEOTIDE SEQUENCE [LARGE SCALE GENOMIC DNA]</scope>
    <source>
        <strain evidence="4">T1</strain>
        <tissue evidence="4">Spores</tissue>
    </source>
</reference>
<accession>A0ABQ7I2Q3</accession>
<dbReference type="InterPro" id="IPR000387">
    <property type="entry name" value="Tyr_Pase_dom"/>
</dbReference>
<dbReference type="InterPro" id="IPR050348">
    <property type="entry name" value="Protein-Tyr_Phosphatase"/>
</dbReference>